<sequence length="145" mass="15279">MPIAVIASAGALTPTGEREIIPQLSEALIEVSGLTGNTFFTPMVAGVLHLLDPQHVYAGGTNRSLVLIELKLPDIGLPSVEARASFIERATDIAYKLMTPGHDRDDIRINIVNAPDGGWGMGGHAYTGERLVEAITQAATPGTHA</sequence>
<dbReference type="RefSeq" id="WP_150958383.1">
    <property type="nucleotide sequence ID" value="NZ_VZRB01000058.1"/>
</dbReference>
<dbReference type="AlphaFoldDB" id="A0A6H9UNW6"/>
<proteinExistence type="predicted"/>
<protein>
    <submittedName>
        <fullName evidence="1">Tautomerase family protein</fullName>
    </submittedName>
</protein>
<dbReference type="InterPro" id="IPR014347">
    <property type="entry name" value="Tautomerase/MIF_sf"/>
</dbReference>
<dbReference type="Proteomes" id="UP000442707">
    <property type="component" value="Unassembled WGS sequence"/>
</dbReference>
<accession>A0A6H9UNW6</accession>
<organism evidence="1 2">
    <name type="scientific">Streptomyces luteolifulvus</name>
    <dbReference type="NCBI Taxonomy" id="2615112"/>
    <lineage>
        <taxon>Bacteria</taxon>
        <taxon>Bacillati</taxon>
        <taxon>Actinomycetota</taxon>
        <taxon>Actinomycetes</taxon>
        <taxon>Kitasatosporales</taxon>
        <taxon>Streptomycetaceae</taxon>
        <taxon>Streptomyces</taxon>
    </lineage>
</organism>
<reference evidence="1 2" key="1">
    <citation type="submission" date="2019-09" db="EMBL/GenBank/DDBJ databases">
        <title>Screening of Novel Bioactive Compounds from Soil-Associated.</title>
        <authorList>
            <person name="Zhao S."/>
        </authorList>
    </citation>
    <scope>NUCLEOTIDE SEQUENCE [LARGE SCALE GENOMIC DNA]</scope>
    <source>
        <strain evidence="1 2">HIT-DPA4</strain>
    </source>
</reference>
<dbReference type="EMBL" id="VZRB01000058">
    <property type="protein sequence ID" value="KAB1139567.1"/>
    <property type="molecule type" value="Genomic_DNA"/>
</dbReference>
<dbReference type="SUPFAM" id="SSF55331">
    <property type="entry name" value="Tautomerase/MIF"/>
    <property type="match status" value="1"/>
</dbReference>
<comment type="caution">
    <text evidence="1">The sequence shown here is derived from an EMBL/GenBank/DDBJ whole genome shotgun (WGS) entry which is preliminary data.</text>
</comment>
<evidence type="ECO:0000313" key="2">
    <source>
        <dbReference type="Proteomes" id="UP000442707"/>
    </source>
</evidence>
<name>A0A6H9UNW6_9ACTN</name>
<keyword evidence="2" id="KW-1185">Reference proteome</keyword>
<gene>
    <name evidence="1" type="ORF">F7R91_39395</name>
</gene>
<evidence type="ECO:0000313" key="1">
    <source>
        <dbReference type="EMBL" id="KAB1139567.1"/>
    </source>
</evidence>